<evidence type="ECO:0000256" key="4">
    <source>
        <dbReference type="ARBA" id="ARBA00049984"/>
    </source>
</evidence>
<proteinExistence type="inferred from homology"/>
<protein>
    <recommendedName>
        <fullName evidence="2">NADH dehydrogenase [ubiquinone] 1 alpha subcomplex assembly factor 3</fullName>
    </recommendedName>
</protein>
<evidence type="ECO:0000256" key="1">
    <source>
        <dbReference type="ARBA" id="ARBA00004173"/>
    </source>
</evidence>
<gene>
    <name evidence="5" type="ORF">WOLCODRAFT_162717</name>
</gene>
<comment type="subcellular location">
    <subcellularLocation>
        <location evidence="1">Mitochondrion</location>
    </subcellularLocation>
</comment>
<dbReference type="EMBL" id="KB468113">
    <property type="protein sequence ID" value="PCH40989.1"/>
    <property type="molecule type" value="Genomic_DNA"/>
</dbReference>
<comment type="similarity">
    <text evidence="4">Belongs to the NDUFAF3 family.</text>
</comment>
<evidence type="ECO:0000313" key="6">
    <source>
        <dbReference type="Proteomes" id="UP000218811"/>
    </source>
</evidence>
<dbReference type="InterPro" id="IPR007523">
    <property type="entry name" value="NDUFAF3/AAMDC"/>
</dbReference>
<sequence>MFARYLAHTLRRQACNTRPRLIHCSHVRRNSDGGLTNILEGGAAPAVQVKTITSEGIQLMDGLIIPSACIFLDGKVFLWDVPDTQWEGWDRKHFQIFDVVVPKPEILLLGTGRKVSFFPPALRQHLNGLGMQVDVMDTWNACSTYNLLTEEGRTVAAALLPLTPRSWKHLPPQ</sequence>
<dbReference type="GO" id="GO:0005743">
    <property type="term" value="C:mitochondrial inner membrane"/>
    <property type="evidence" value="ECO:0007669"/>
    <property type="project" value="TreeGrafter"/>
</dbReference>
<dbReference type="PANTHER" id="PTHR21192">
    <property type="entry name" value="NUCLEAR PROTEIN E3-3"/>
    <property type="match status" value="1"/>
</dbReference>
<dbReference type="GO" id="GO:0032981">
    <property type="term" value="P:mitochondrial respiratory chain complex I assembly"/>
    <property type="evidence" value="ECO:0007669"/>
    <property type="project" value="InterPro"/>
</dbReference>
<keyword evidence="3" id="KW-0496">Mitochondrion</keyword>
<dbReference type="STRING" id="742152.A0A2H3JQ94"/>
<evidence type="ECO:0000256" key="3">
    <source>
        <dbReference type="ARBA" id="ARBA00023128"/>
    </source>
</evidence>
<reference evidence="5 6" key="1">
    <citation type="journal article" date="2012" name="Science">
        <title>The Paleozoic origin of enzymatic lignin decomposition reconstructed from 31 fungal genomes.</title>
        <authorList>
            <person name="Floudas D."/>
            <person name="Binder M."/>
            <person name="Riley R."/>
            <person name="Barry K."/>
            <person name="Blanchette R.A."/>
            <person name="Henrissat B."/>
            <person name="Martinez A.T."/>
            <person name="Otillar R."/>
            <person name="Spatafora J.W."/>
            <person name="Yadav J.S."/>
            <person name="Aerts A."/>
            <person name="Benoit I."/>
            <person name="Boyd A."/>
            <person name="Carlson A."/>
            <person name="Copeland A."/>
            <person name="Coutinho P.M."/>
            <person name="de Vries R.P."/>
            <person name="Ferreira P."/>
            <person name="Findley K."/>
            <person name="Foster B."/>
            <person name="Gaskell J."/>
            <person name="Glotzer D."/>
            <person name="Gorecki P."/>
            <person name="Heitman J."/>
            <person name="Hesse C."/>
            <person name="Hori C."/>
            <person name="Igarashi K."/>
            <person name="Jurgens J.A."/>
            <person name="Kallen N."/>
            <person name="Kersten P."/>
            <person name="Kohler A."/>
            <person name="Kuees U."/>
            <person name="Kumar T.K.A."/>
            <person name="Kuo A."/>
            <person name="LaButti K."/>
            <person name="Larrondo L.F."/>
            <person name="Lindquist E."/>
            <person name="Ling A."/>
            <person name="Lombard V."/>
            <person name="Lucas S."/>
            <person name="Lundell T."/>
            <person name="Martin R."/>
            <person name="McLaughlin D.J."/>
            <person name="Morgenstern I."/>
            <person name="Morin E."/>
            <person name="Murat C."/>
            <person name="Nagy L.G."/>
            <person name="Nolan M."/>
            <person name="Ohm R.A."/>
            <person name="Patyshakuliyeva A."/>
            <person name="Rokas A."/>
            <person name="Ruiz-Duenas F.J."/>
            <person name="Sabat G."/>
            <person name="Salamov A."/>
            <person name="Samejima M."/>
            <person name="Schmutz J."/>
            <person name="Slot J.C."/>
            <person name="St John F."/>
            <person name="Stenlid J."/>
            <person name="Sun H."/>
            <person name="Sun S."/>
            <person name="Syed K."/>
            <person name="Tsang A."/>
            <person name="Wiebenga A."/>
            <person name="Young D."/>
            <person name="Pisabarro A."/>
            <person name="Eastwood D.C."/>
            <person name="Martin F."/>
            <person name="Cullen D."/>
            <person name="Grigoriev I.V."/>
            <person name="Hibbett D.S."/>
        </authorList>
    </citation>
    <scope>NUCLEOTIDE SEQUENCE [LARGE SCALE GENOMIC DNA]</scope>
    <source>
        <strain evidence="5 6">MD-104</strain>
    </source>
</reference>
<dbReference type="InterPro" id="IPR036748">
    <property type="entry name" value="MTH938-like_sf"/>
</dbReference>
<dbReference type="Proteomes" id="UP000218811">
    <property type="component" value="Unassembled WGS sequence"/>
</dbReference>
<dbReference type="Pfam" id="PF04430">
    <property type="entry name" value="DUF498"/>
    <property type="match status" value="1"/>
</dbReference>
<dbReference type="OrthoDB" id="20681at2759"/>
<dbReference type="SUPFAM" id="SSF64076">
    <property type="entry name" value="MTH938-like"/>
    <property type="match status" value="1"/>
</dbReference>
<keyword evidence="6" id="KW-1185">Reference proteome</keyword>
<organism evidence="5 6">
    <name type="scientific">Wolfiporia cocos (strain MD-104)</name>
    <name type="common">Brown rot fungus</name>
    <dbReference type="NCBI Taxonomy" id="742152"/>
    <lineage>
        <taxon>Eukaryota</taxon>
        <taxon>Fungi</taxon>
        <taxon>Dikarya</taxon>
        <taxon>Basidiomycota</taxon>
        <taxon>Agaricomycotina</taxon>
        <taxon>Agaricomycetes</taxon>
        <taxon>Polyporales</taxon>
        <taxon>Phaeolaceae</taxon>
        <taxon>Wolfiporia</taxon>
    </lineage>
</organism>
<dbReference type="Gene3D" id="3.40.1230.10">
    <property type="entry name" value="MTH938-like"/>
    <property type="match status" value="1"/>
</dbReference>
<evidence type="ECO:0000256" key="2">
    <source>
        <dbReference type="ARBA" id="ARBA00021776"/>
    </source>
</evidence>
<evidence type="ECO:0000313" key="5">
    <source>
        <dbReference type="EMBL" id="PCH40989.1"/>
    </source>
</evidence>
<accession>A0A2H3JQ94</accession>
<dbReference type="CDD" id="cd05125">
    <property type="entry name" value="Mth938_2P1-like"/>
    <property type="match status" value="1"/>
</dbReference>
<dbReference type="OMA" id="VMDTWNA"/>
<dbReference type="PANTHER" id="PTHR21192:SF2">
    <property type="entry name" value="NADH DEHYDROGENASE [UBIQUINONE] 1 ALPHA SUBCOMPLEX ASSEMBLY FACTOR 3"/>
    <property type="match status" value="1"/>
</dbReference>
<name>A0A2H3JQ94_WOLCO</name>
<dbReference type="InterPro" id="IPR034095">
    <property type="entry name" value="NDUF3"/>
</dbReference>
<dbReference type="AlphaFoldDB" id="A0A2H3JQ94"/>